<evidence type="ECO:0000256" key="5">
    <source>
        <dbReference type="ARBA" id="ARBA00022679"/>
    </source>
</evidence>
<evidence type="ECO:0000256" key="4">
    <source>
        <dbReference type="ARBA" id="ARBA00013151"/>
    </source>
</evidence>
<dbReference type="EMBL" id="LNYL01000051">
    <property type="protein sequence ID" value="KTD24237.1"/>
    <property type="molecule type" value="Genomic_DNA"/>
</dbReference>
<dbReference type="GO" id="GO:0005737">
    <property type="term" value="C:cytoplasm"/>
    <property type="evidence" value="ECO:0007669"/>
    <property type="project" value="InterPro"/>
</dbReference>
<dbReference type="GO" id="GO:0005975">
    <property type="term" value="P:carbohydrate metabolic process"/>
    <property type="evidence" value="ECO:0007669"/>
    <property type="project" value="InterPro"/>
</dbReference>
<dbReference type="PANTHER" id="PTHR10683:SF18">
    <property type="entry name" value="TRANSALDOLASE"/>
    <property type="match status" value="1"/>
</dbReference>
<dbReference type="STRING" id="466.Lmac_3110"/>
<dbReference type="InterPro" id="IPR001585">
    <property type="entry name" value="TAL/FSA"/>
</dbReference>
<keyword evidence="5 9" id="KW-0808">Transferase</keyword>
<evidence type="ECO:0000313" key="10">
    <source>
        <dbReference type="Proteomes" id="UP000054908"/>
    </source>
</evidence>
<comment type="caution">
    <text evidence="9">The sequence shown here is derived from an EMBL/GenBank/DDBJ whole genome shotgun (WGS) entry which is preliminary data.</text>
</comment>
<evidence type="ECO:0000256" key="1">
    <source>
        <dbReference type="ARBA" id="ARBA00003518"/>
    </source>
</evidence>
<accession>A0A0W0VWE3</accession>
<keyword evidence="10" id="KW-1185">Reference proteome</keyword>
<organism evidence="9 10">
    <name type="scientific">Legionella maceachernii</name>
    <dbReference type="NCBI Taxonomy" id="466"/>
    <lineage>
        <taxon>Bacteria</taxon>
        <taxon>Pseudomonadati</taxon>
        <taxon>Pseudomonadota</taxon>
        <taxon>Gammaproteobacteria</taxon>
        <taxon>Legionellales</taxon>
        <taxon>Legionellaceae</taxon>
        <taxon>Legionella</taxon>
    </lineage>
</organism>
<evidence type="ECO:0000256" key="2">
    <source>
        <dbReference type="ARBA" id="ARBA00004857"/>
    </source>
</evidence>
<evidence type="ECO:0000256" key="6">
    <source>
        <dbReference type="ARBA" id="ARBA00023126"/>
    </source>
</evidence>
<comment type="pathway">
    <text evidence="2">Carbohydrate degradation; pentose phosphate pathway; D-glyceraldehyde 3-phosphate and beta-D-fructose 6-phosphate from D-ribose 5-phosphate and D-xylulose 5-phosphate (non-oxidative stage): step 2/3.</text>
</comment>
<dbReference type="GO" id="GO:0004801">
    <property type="term" value="F:transaldolase activity"/>
    <property type="evidence" value="ECO:0007669"/>
    <property type="project" value="UniProtKB-EC"/>
</dbReference>
<evidence type="ECO:0000256" key="3">
    <source>
        <dbReference type="ARBA" id="ARBA00008012"/>
    </source>
</evidence>
<dbReference type="Proteomes" id="UP000054908">
    <property type="component" value="Unassembled WGS sequence"/>
</dbReference>
<sequence>MNQLEQIKQFSKIVVDTGDVNLLKKYSSTDATTNPKLILDACQQEQYKKIFLQTLEESKLDDGSSFPQPIRFAAHFITEIGCQILSLIPGRISSELDPRLSFDTEGTIRRANYLISLYEKKGVSRERVLIKIASTWEGIKAAEELEKEGIHCNLTLLFSLIQAIACAQAKVSLISPFIGRLNEYYQTKKLDSGSDSPGKKLIQSIVNHYFLNDVKTEVMAASFRNKAQVLSIVGVELMTVPPELLDQLIASDELVSQQIRPNDTQMPSPTTQMRSREDFMRYLSEDKPAHALLKDGIFKFTKAFLKLKQIAFNQSKFTLLTSVFTEMIRQSIKMK</sequence>
<dbReference type="AlphaFoldDB" id="A0A0W0VWE3"/>
<proteinExistence type="inferred from homology"/>
<keyword evidence="7" id="KW-0704">Schiff base</keyword>
<evidence type="ECO:0000256" key="7">
    <source>
        <dbReference type="ARBA" id="ARBA00023270"/>
    </source>
</evidence>
<dbReference type="GO" id="GO:0006098">
    <property type="term" value="P:pentose-phosphate shunt"/>
    <property type="evidence" value="ECO:0007669"/>
    <property type="project" value="UniProtKB-UniPathway"/>
</dbReference>
<dbReference type="PANTHER" id="PTHR10683">
    <property type="entry name" value="TRANSALDOLASE"/>
    <property type="match status" value="1"/>
</dbReference>
<comment type="similarity">
    <text evidence="3">Belongs to the transaldolase family. Type 1 subfamily.</text>
</comment>
<dbReference type="InterPro" id="IPR018225">
    <property type="entry name" value="Transaldolase_AS"/>
</dbReference>
<gene>
    <name evidence="9" type="primary">talB</name>
    <name evidence="9" type="ORF">Lmac_3110</name>
</gene>
<dbReference type="PATRIC" id="fig|466.6.peg.3326"/>
<dbReference type="Pfam" id="PF00923">
    <property type="entry name" value="TAL_FSA"/>
    <property type="match status" value="1"/>
</dbReference>
<dbReference type="OrthoDB" id="9809101at2"/>
<dbReference type="Gene3D" id="3.20.20.70">
    <property type="entry name" value="Aldolase class I"/>
    <property type="match status" value="1"/>
</dbReference>
<evidence type="ECO:0000313" key="9">
    <source>
        <dbReference type="EMBL" id="KTD24237.1"/>
    </source>
</evidence>
<dbReference type="PROSITE" id="PS00958">
    <property type="entry name" value="TRANSALDOLASE_2"/>
    <property type="match status" value="1"/>
</dbReference>
<dbReference type="SUPFAM" id="SSF51569">
    <property type="entry name" value="Aldolase"/>
    <property type="match status" value="1"/>
</dbReference>
<dbReference type="InterPro" id="IPR013785">
    <property type="entry name" value="Aldolase_TIM"/>
</dbReference>
<keyword evidence="6" id="KW-0570">Pentose shunt</keyword>
<name>A0A0W0VWE3_9GAMM</name>
<reference evidence="9 10" key="1">
    <citation type="submission" date="2015-11" db="EMBL/GenBank/DDBJ databases">
        <title>Genomic analysis of 38 Legionella species identifies large and diverse effector repertoires.</title>
        <authorList>
            <person name="Burstein D."/>
            <person name="Amaro F."/>
            <person name="Zusman T."/>
            <person name="Lifshitz Z."/>
            <person name="Cohen O."/>
            <person name="Gilbert J.A."/>
            <person name="Pupko T."/>
            <person name="Shuman H.A."/>
            <person name="Segal G."/>
        </authorList>
    </citation>
    <scope>NUCLEOTIDE SEQUENCE [LARGE SCALE GENOMIC DNA]</scope>
    <source>
        <strain evidence="9 10">PX-1-G2-E2</strain>
    </source>
</reference>
<dbReference type="InterPro" id="IPR004730">
    <property type="entry name" value="Transaldolase_1"/>
</dbReference>
<comment type="catalytic activity">
    <reaction evidence="8">
        <text>D-sedoheptulose 7-phosphate + D-glyceraldehyde 3-phosphate = D-erythrose 4-phosphate + beta-D-fructose 6-phosphate</text>
        <dbReference type="Rhea" id="RHEA:17053"/>
        <dbReference type="ChEBI" id="CHEBI:16897"/>
        <dbReference type="ChEBI" id="CHEBI:57483"/>
        <dbReference type="ChEBI" id="CHEBI:57634"/>
        <dbReference type="ChEBI" id="CHEBI:59776"/>
        <dbReference type="EC" id="2.2.1.2"/>
    </reaction>
</comment>
<dbReference type="CDD" id="cd00957">
    <property type="entry name" value="Transaldolase_TalAB"/>
    <property type="match status" value="1"/>
</dbReference>
<evidence type="ECO:0000256" key="8">
    <source>
        <dbReference type="ARBA" id="ARBA00048810"/>
    </source>
</evidence>
<dbReference type="UniPathway" id="UPA00115">
    <property type="reaction ID" value="UER00414"/>
</dbReference>
<comment type="function">
    <text evidence="1">Transaldolase is important for the balance of metabolites in the pentose-phosphate pathway.</text>
</comment>
<protein>
    <recommendedName>
        <fullName evidence="4">transaldolase</fullName>
        <ecNumber evidence="4">2.2.1.2</ecNumber>
    </recommendedName>
</protein>
<dbReference type="RefSeq" id="WP_058453763.1">
    <property type="nucleotide sequence ID" value="NZ_CAAAIB010000001.1"/>
</dbReference>
<dbReference type="EC" id="2.2.1.2" evidence="4"/>